<dbReference type="GO" id="GO:0050661">
    <property type="term" value="F:NADP binding"/>
    <property type="evidence" value="ECO:0007669"/>
    <property type="project" value="InterPro"/>
</dbReference>
<dbReference type="PANTHER" id="PTHR48069:SF3">
    <property type="entry name" value="DIHYDROFOLATE REDUCTASE"/>
    <property type="match status" value="1"/>
</dbReference>
<dbReference type="Pfam" id="PF00186">
    <property type="entry name" value="DHFR_1"/>
    <property type="match status" value="1"/>
</dbReference>
<evidence type="ECO:0000256" key="6">
    <source>
        <dbReference type="ARBA" id="ARBA00023002"/>
    </source>
</evidence>
<keyword evidence="4 7" id="KW-0554">One-carbon metabolism</keyword>
<feature type="domain" description="DHFR" evidence="10">
    <location>
        <begin position="28"/>
        <end position="181"/>
    </location>
</feature>
<proteinExistence type="inferred from homology"/>
<dbReference type="GO" id="GO:0004146">
    <property type="term" value="F:dihydrofolate reductase activity"/>
    <property type="evidence" value="ECO:0007669"/>
    <property type="project" value="UniProtKB-EC"/>
</dbReference>
<evidence type="ECO:0000256" key="9">
    <source>
        <dbReference type="SAM" id="MobiDB-lite"/>
    </source>
</evidence>
<gene>
    <name evidence="11" type="ORF">IE331_09460</name>
</gene>
<dbReference type="SUPFAM" id="SSF53597">
    <property type="entry name" value="Dihydrofolate reductase-like"/>
    <property type="match status" value="1"/>
</dbReference>
<dbReference type="PIRSF" id="PIRSF000194">
    <property type="entry name" value="DHFR"/>
    <property type="match status" value="1"/>
</dbReference>
<keyword evidence="12" id="KW-1185">Reference proteome</keyword>
<dbReference type="EMBL" id="JACYXZ010000002">
    <property type="protein sequence ID" value="MBD8869850.1"/>
    <property type="molecule type" value="Genomic_DNA"/>
</dbReference>
<dbReference type="GO" id="GO:0046654">
    <property type="term" value="P:tetrahydrofolate biosynthetic process"/>
    <property type="evidence" value="ECO:0007669"/>
    <property type="project" value="InterPro"/>
</dbReference>
<evidence type="ECO:0000256" key="4">
    <source>
        <dbReference type="ARBA" id="ARBA00022563"/>
    </source>
</evidence>
<dbReference type="GO" id="GO:0005829">
    <property type="term" value="C:cytosol"/>
    <property type="evidence" value="ECO:0007669"/>
    <property type="project" value="TreeGrafter"/>
</dbReference>
<dbReference type="PROSITE" id="PS51330">
    <property type="entry name" value="DHFR_2"/>
    <property type="match status" value="1"/>
</dbReference>
<evidence type="ECO:0000256" key="2">
    <source>
        <dbReference type="ARBA" id="ARBA00009539"/>
    </source>
</evidence>
<dbReference type="PANTHER" id="PTHR48069">
    <property type="entry name" value="DIHYDROFOLATE REDUCTASE"/>
    <property type="match status" value="1"/>
</dbReference>
<evidence type="ECO:0000256" key="5">
    <source>
        <dbReference type="ARBA" id="ARBA00022857"/>
    </source>
</evidence>
<dbReference type="GO" id="GO:0046452">
    <property type="term" value="P:dihydrofolate metabolic process"/>
    <property type="evidence" value="ECO:0007669"/>
    <property type="project" value="TreeGrafter"/>
</dbReference>
<evidence type="ECO:0000256" key="8">
    <source>
        <dbReference type="RuleBase" id="RU004474"/>
    </source>
</evidence>
<evidence type="ECO:0000259" key="10">
    <source>
        <dbReference type="PROSITE" id="PS51330"/>
    </source>
</evidence>
<dbReference type="GO" id="GO:0046655">
    <property type="term" value="P:folic acid metabolic process"/>
    <property type="evidence" value="ECO:0007669"/>
    <property type="project" value="TreeGrafter"/>
</dbReference>
<comment type="similarity">
    <text evidence="2 7 8">Belongs to the dihydrofolate reductase family.</text>
</comment>
<dbReference type="CDD" id="cd00209">
    <property type="entry name" value="DHFR"/>
    <property type="match status" value="1"/>
</dbReference>
<name>A0A927PZW9_9ACTN</name>
<keyword evidence="5 7" id="KW-0521">NADP</keyword>
<evidence type="ECO:0000256" key="7">
    <source>
        <dbReference type="PIRNR" id="PIRNR000194"/>
    </source>
</evidence>
<comment type="catalytic activity">
    <reaction evidence="7">
        <text>(6S)-5,6,7,8-tetrahydrofolate + NADP(+) = 7,8-dihydrofolate + NADPH + H(+)</text>
        <dbReference type="Rhea" id="RHEA:15009"/>
        <dbReference type="ChEBI" id="CHEBI:15378"/>
        <dbReference type="ChEBI" id="CHEBI:57451"/>
        <dbReference type="ChEBI" id="CHEBI:57453"/>
        <dbReference type="ChEBI" id="CHEBI:57783"/>
        <dbReference type="ChEBI" id="CHEBI:58349"/>
        <dbReference type="EC" id="1.5.1.3"/>
    </reaction>
</comment>
<dbReference type="InterPro" id="IPR024072">
    <property type="entry name" value="DHFR-like_dom_sf"/>
</dbReference>
<evidence type="ECO:0000256" key="1">
    <source>
        <dbReference type="ARBA" id="ARBA00004903"/>
    </source>
</evidence>
<keyword evidence="6 7" id="KW-0560">Oxidoreductase</keyword>
<evidence type="ECO:0000256" key="3">
    <source>
        <dbReference type="ARBA" id="ARBA00012856"/>
    </source>
</evidence>
<dbReference type="GO" id="GO:0006730">
    <property type="term" value="P:one-carbon metabolic process"/>
    <property type="evidence" value="ECO:0007669"/>
    <property type="project" value="UniProtKB-KW"/>
</dbReference>
<comment type="function">
    <text evidence="7">Key enzyme in folate metabolism. Catalyzes an essential reaction for de novo glycine and purine synthesis, and for DNA precursor synthesis.</text>
</comment>
<comment type="caution">
    <text evidence="11">The sequence shown here is derived from an EMBL/GenBank/DDBJ whole genome shotgun (WGS) entry which is preliminary data.</text>
</comment>
<dbReference type="Gene3D" id="3.40.430.10">
    <property type="entry name" value="Dihydrofolate Reductase, subunit A"/>
    <property type="match status" value="1"/>
</dbReference>
<sequence length="181" mass="19804">MTPVPESTAPSDRPGRGDGAGRAGRFGRVVMVAAYAENRVIGDAGGIPWHLPEDFAHFKAITMGQTLVMGRRTYESIGRPLPGRTTIVVTRDPDWGAEGVIIVRSLEAALTHAAALDGDTVIAGGSQIYEQAMPHATHQVLTEVHRSPPGDTHYPAFDAGEWRETRREAHEGFDLVWWERR</sequence>
<dbReference type="InterPro" id="IPR017925">
    <property type="entry name" value="DHFR_CS"/>
</dbReference>
<comment type="pathway">
    <text evidence="1 7">Cofactor biosynthesis; tetrahydrofolate biosynthesis; 5,6,7,8-tetrahydrofolate from 7,8-dihydrofolate: step 1/1.</text>
</comment>
<dbReference type="RefSeq" id="WP_192142809.1">
    <property type="nucleotide sequence ID" value="NZ_JACYXZ010000002.1"/>
</dbReference>
<dbReference type="PROSITE" id="PS00075">
    <property type="entry name" value="DHFR_1"/>
    <property type="match status" value="1"/>
</dbReference>
<evidence type="ECO:0000313" key="12">
    <source>
        <dbReference type="Proteomes" id="UP000616839"/>
    </source>
</evidence>
<feature type="region of interest" description="Disordered" evidence="9">
    <location>
        <begin position="1"/>
        <end position="22"/>
    </location>
</feature>
<organism evidence="11 12">
    <name type="scientific">Nocardioides donggukensis</name>
    <dbReference type="NCBI Taxonomy" id="2774019"/>
    <lineage>
        <taxon>Bacteria</taxon>
        <taxon>Bacillati</taxon>
        <taxon>Actinomycetota</taxon>
        <taxon>Actinomycetes</taxon>
        <taxon>Propionibacteriales</taxon>
        <taxon>Nocardioidaceae</taxon>
        <taxon>Nocardioides</taxon>
    </lineage>
</organism>
<accession>A0A927PZW9</accession>
<dbReference type="InterPro" id="IPR012259">
    <property type="entry name" value="DHFR"/>
</dbReference>
<dbReference type="InterPro" id="IPR001796">
    <property type="entry name" value="DHFR_dom"/>
</dbReference>
<reference evidence="11" key="1">
    <citation type="submission" date="2020-09" db="EMBL/GenBank/DDBJ databases">
        <title>Nocardioides sp. strain MJB4 16S ribosomal RNA gene Genome sequencing and assembly.</title>
        <authorList>
            <person name="Kim I."/>
        </authorList>
    </citation>
    <scope>NUCLEOTIDE SEQUENCE</scope>
    <source>
        <strain evidence="11">MJB4</strain>
    </source>
</reference>
<dbReference type="Proteomes" id="UP000616839">
    <property type="component" value="Unassembled WGS sequence"/>
</dbReference>
<protein>
    <recommendedName>
        <fullName evidence="3 7">Dihydrofolate reductase</fullName>
        <ecNumber evidence="3 7">1.5.1.3</ecNumber>
    </recommendedName>
</protein>
<dbReference type="EC" id="1.5.1.3" evidence="3 7"/>
<evidence type="ECO:0000313" key="11">
    <source>
        <dbReference type="EMBL" id="MBD8869850.1"/>
    </source>
</evidence>
<dbReference type="PRINTS" id="PR00070">
    <property type="entry name" value="DHFR"/>
</dbReference>
<dbReference type="AlphaFoldDB" id="A0A927PZW9"/>